<dbReference type="EMBL" id="FNEK01000012">
    <property type="protein sequence ID" value="SDJ10509.1"/>
    <property type="molecule type" value="Genomic_DNA"/>
</dbReference>
<evidence type="ECO:0000313" key="1">
    <source>
        <dbReference type="EMBL" id="SDJ10509.1"/>
    </source>
</evidence>
<accession>A0A1G8R0I6</accession>
<organism evidence="1 2">
    <name type="scientific">Aliiruegeria lutimaris</name>
    <dbReference type="NCBI Taxonomy" id="571298"/>
    <lineage>
        <taxon>Bacteria</taxon>
        <taxon>Pseudomonadati</taxon>
        <taxon>Pseudomonadota</taxon>
        <taxon>Alphaproteobacteria</taxon>
        <taxon>Rhodobacterales</taxon>
        <taxon>Roseobacteraceae</taxon>
        <taxon>Aliiruegeria</taxon>
    </lineage>
</organism>
<proteinExistence type="predicted"/>
<name>A0A1G8R0I6_9RHOB</name>
<dbReference type="STRING" id="571298.SAMN04488026_101220"/>
<evidence type="ECO:0000313" key="2">
    <source>
        <dbReference type="Proteomes" id="UP000199382"/>
    </source>
</evidence>
<protein>
    <submittedName>
        <fullName evidence="1">Uncharacterized protein</fullName>
    </submittedName>
</protein>
<dbReference type="Proteomes" id="UP000199382">
    <property type="component" value="Unassembled WGS sequence"/>
</dbReference>
<dbReference type="AlphaFoldDB" id="A0A1G8R0I6"/>
<keyword evidence="2" id="KW-1185">Reference proteome</keyword>
<sequence>MPCRRCHRASNPAVCAYFNTHRSDRHPESCISLQVTVNKPETVTRQQDEFLRIGFATRTGASRFCARESRPSTSPKRLIRSRCNNLTVEARAAGSLRGDFKKIASVCRMKEGRNANARHRNAACENVALVELRNGLRHLLERHFLTSKAILLLDKAKCRKNRETAKEIQCSYVKRHPLINAACLGSILVDGIPFTVWRMLANQNRAEEDRPGGERI</sequence>
<reference evidence="1 2" key="1">
    <citation type="submission" date="2016-10" db="EMBL/GenBank/DDBJ databases">
        <authorList>
            <person name="de Groot N.N."/>
        </authorList>
    </citation>
    <scope>NUCLEOTIDE SEQUENCE [LARGE SCALE GENOMIC DNA]</scope>
    <source>
        <strain evidence="1 2">DSM 25294</strain>
    </source>
</reference>
<gene>
    <name evidence="1" type="ORF">SAMN04488026_101220</name>
</gene>